<keyword evidence="1" id="KW-0547">Nucleotide-binding</keyword>
<evidence type="ECO:0000313" key="3">
    <source>
        <dbReference type="EMBL" id="CAA9325771.1"/>
    </source>
</evidence>
<dbReference type="SUPFAM" id="SSF56059">
    <property type="entry name" value="Glutathione synthetase ATP-binding domain-like"/>
    <property type="match status" value="1"/>
</dbReference>
<dbReference type="PANTHER" id="PTHR21621">
    <property type="entry name" value="RIBOSOMAL PROTEIN S6 MODIFICATION PROTEIN"/>
    <property type="match status" value="1"/>
</dbReference>
<dbReference type="GO" id="GO:0046872">
    <property type="term" value="F:metal ion binding"/>
    <property type="evidence" value="ECO:0007669"/>
    <property type="project" value="InterPro"/>
</dbReference>
<dbReference type="InterPro" id="IPR005479">
    <property type="entry name" value="CPAse_ATP-bd"/>
</dbReference>
<dbReference type="GO" id="GO:0005737">
    <property type="term" value="C:cytoplasm"/>
    <property type="evidence" value="ECO:0007669"/>
    <property type="project" value="TreeGrafter"/>
</dbReference>
<dbReference type="GO" id="GO:0009432">
    <property type="term" value="P:SOS response"/>
    <property type="evidence" value="ECO:0007669"/>
    <property type="project" value="TreeGrafter"/>
</dbReference>
<keyword evidence="1" id="KW-0067">ATP-binding</keyword>
<feature type="domain" description="ATP-grasp" evidence="2">
    <location>
        <begin position="102"/>
        <end position="312"/>
    </location>
</feature>
<dbReference type="Gene3D" id="3.30.470.20">
    <property type="entry name" value="ATP-grasp fold, B domain"/>
    <property type="match status" value="1"/>
</dbReference>
<dbReference type="GO" id="GO:0018169">
    <property type="term" value="F:ribosomal S6-glutamic acid ligase activity"/>
    <property type="evidence" value="ECO:0007669"/>
    <property type="project" value="TreeGrafter"/>
</dbReference>
<dbReference type="PROSITE" id="PS50975">
    <property type="entry name" value="ATP_GRASP"/>
    <property type="match status" value="1"/>
</dbReference>
<evidence type="ECO:0000256" key="1">
    <source>
        <dbReference type="PROSITE-ProRule" id="PRU00409"/>
    </source>
</evidence>
<dbReference type="Gene3D" id="3.30.1490.20">
    <property type="entry name" value="ATP-grasp fold, A domain"/>
    <property type="match status" value="1"/>
</dbReference>
<organism evidence="3">
    <name type="scientific">uncultured Gemmatimonadaceae bacterium</name>
    <dbReference type="NCBI Taxonomy" id="246130"/>
    <lineage>
        <taxon>Bacteria</taxon>
        <taxon>Pseudomonadati</taxon>
        <taxon>Gemmatimonadota</taxon>
        <taxon>Gemmatimonadia</taxon>
        <taxon>Gemmatimonadales</taxon>
        <taxon>Gemmatimonadaceae</taxon>
        <taxon>environmental samples</taxon>
    </lineage>
</organism>
<sequence length="352" mass="38105">MPLPIAIFHEHPDWFRPLFAELERRGIAYERLAADEHFYDPAETSLPYSLVFNRASPSAYLRGRQQTTFHTLHWLRHLERIGVPVVNGARAYEVETSKALQLDLLHGLGIAYPRARVVNSAAQAAAAARGLRYPVLVKANVGGSGAGIERFDSEEQLRAAADAGALDFGVDQTALVQELAPLRGGHITRVETLGGKFLYAINVYPAQGSFDLCPADACQTTTGVDLVRGACAIDAPKTGLRVERADPPAAVIRQVEAVVQASGIDVGGVEYLVDDRDGRPYLYDVNALSNFVADAVNVVGFDPFARLVDYLETRAPSAERRAQEDTLGARRSALAVEEQSLLVTEDGGAVAR</sequence>
<protein>
    <recommendedName>
        <fullName evidence="2">ATP-grasp domain-containing protein</fullName>
    </recommendedName>
</protein>
<dbReference type="Gene3D" id="3.40.50.20">
    <property type="match status" value="1"/>
</dbReference>
<dbReference type="EMBL" id="CADCTU010000514">
    <property type="protein sequence ID" value="CAA9325771.1"/>
    <property type="molecule type" value="Genomic_DNA"/>
</dbReference>
<reference evidence="3" key="1">
    <citation type="submission" date="2020-02" db="EMBL/GenBank/DDBJ databases">
        <authorList>
            <person name="Meier V. D."/>
        </authorList>
    </citation>
    <scope>NUCLEOTIDE SEQUENCE</scope>
    <source>
        <strain evidence="3">AVDCRST_MAG11</strain>
    </source>
</reference>
<dbReference type="GO" id="GO:0005524">
    <property type="term" value="F:ATP binding"/>
    <property type="evidence" value="ECO:0007669"/>
    <property type="project" value="UniProtKB-UniRule"/>
</dbReference>
<dbReference type="InterPro" id="IPR011761">
    <property type="entry name" value="ATP-grasp"/>
</dbReference>
<evidence type="ECO:0000259" key="2">
    <source>
        <dbReference type="PROSITE" id="PS50975"/>
    </source>
</evidence>
<proteinExistence type="predicted"/>
<dbReference type="InterPro" id="IPR013815">
    <property type="entry name" value="ATP_grasp_subdomain_1"/>
</dbReference>
<dbReference type="Pfam" id="PF02786">
    <property type="entry name" value="CPSase_L_D2"/>
    <property type="match status" value="1"/>
</dbReference>
<dbReference type="PANTHER" id="PTHR21621:SF0">
    <property type="entry name" value="BETA-CITRYLGLUTAMATE SYNTHASE B-RELATED"/>
    <property type="match status" value="1"/>
</dbReference>
<dbReference type="AlphaFoldDB" id="A0A6J4LD65"/>
<accession>A0A6J4LD65</accession>
<name>A0A6J4LD65_9BACT</name>
<gene>
    <name evidence="3" type="ORF">AVDCRST_MAG11-2217</name>
</gene>